<dbReference type="RefSeq" id="WP_164977147.1">
    <property type="nucleotide sequence ID" value="NZ_CP026520.1"/>
</dbReference>
<evidence type="ECO:0000256" key="1">
    <source>
        <dbReference type="SAM" id="MobiDB-lite"/>
    </source>
</evidence>
<feature type="compositionally biased region" description="Basic and acidic residues" evidence="1">
    <location>
        <begin position="1"/>
        <end position="32"/>
    </location>
</feature>
<protein>
    <submittedName>
        <fullName evidence="2">Uncharacterized protein</fullName>
    </submittedName>
</protein>
<sequence>MEQPKGQEVRNEKNPDHNSPEQERKVDRKQDIEPQAEEWNTRNKISGTHQDENSRNL</sequence>
<dbReference type="EMBL" id="JAMDMJ010000015">
    <property type="protein sequence ID" value="MCY9596782.1"/>
    <property type="molecule type" value="Genomic_DNA"/>
</dbReference>
<accession>A0ABT4FID1</accession>
<comment type="caution">
    <text evidence="2">The sequence shown here is derived from an EMBL/GenBank/DDBJ whole genome shotgun (WGS) entry which is preliminary data.</text>
</comment>
<name>A0ABT4FID1_9BACL</name>
<dbReference type="Proteomes" id="UP001527202">
    <property type="component" value="Unassembled WGS sequence"/>
</dbReference>
<organism evidence="2 3">
    <name type="scientific">Paenibacillus chitinolyticus</name>
    <dbReference type="NCBI Taxonomy" id="79263"/>
    <lineage>
        <taxon>Bacteria</taxon>
        <taxon>Bacillati</taxon>
        <taxon>Bacillota</taxon>
        <taxon>Bacilli</taxon>
        <taxon>Bacillales</taxon>
        <taxon>Paenibacillaceae</taxon>
        <taxon>Paenibacillus</taxon>
    </lineage>
</organism>
<evidence type="ECO:0000313" key="2">
    <source>
        <dbReference type="EMBL" id="MCY9596782.1"/>
    </source>
</evidence>
<gene>
    <name evidence="2" type="ORF">M5X16_13455</name>
</gene>
<reference evidence="2 3" key="1">
    <citation type="submission" date="2022-05" db="EMBL/GenBank/DDBJ databases">
        <title>Genome Sequencing of Bee-Associated Microbes.</title>
        <authorList>
            <person name="Dunlap C."/>
        </authorList>
    </citation>
    <scope>NUCLEOTIDE SEQUENCE [LARGE SCALE GENOMIC DNA]</scope>
    <source>
        <strain evidence="2 3">NRRL B-23120</strain>
    </source>
</reference>
<dbReference type="GeneID" id="95379042"/>
<feature type="region of interest" description="Disordered" evidence="1">
    <location>
        <begin position="1"/>
        <end position="57"/>
    </location>
</feature>
<keyword evidence="3" id="KW-1185">Reference proteome</keyword>
<evidence type="ECO:0000313" key="3">
    <source>
        <dbReference type="Proteomes" id="UP001527202"/>
    </source>
</evidence>
<proteinExistence type="predicted"/>